<keyword evidence="16" id="KW-1185">Reference proteome</keyword>
<gene>
    <name evidence="15" type="ORF">EDD38_2345</name>
    <name evidence="14" type="ORF">EDD39_1860</name>
</gene>
<evidence type="ECO:0000256" key="5">
    <source>
        <dbReference type="ARBA" id="ARBA00022619"/>
    </source>
</evidence>
<evidence type="ECO:0000256" key="1">
    <source>
        <dbReference type="ARBA" id="ARBA00001947"/>
    </source>
</evidence>
<dbReference type="InterPro" id="IPR000926">
    <property type="entry name" value="RibA"/>
</dbReference>
<evidence type="ECO:0000313" key="15">
    <source>
        <dbReference type="EMBL" id="RPE34035.1"/>
    </source>
</evidence>
<dbReference type="Gene3D" id="3.40.50.10990">
    <property type="entry name" value="GTP cyclohydrolase II"/>
    <property type="match status" value="1"/>
</dbReference>
<dbReference type="EMBL" id="RKQG01000001">
    <property type="protein sequence ID" value="RPE34035.1"/>
    <property type="molecule type" value="Genomic_DNA"/>
</dbReference>
<dbReference type="GO" id="GO:0003935">
    <property type="term" value="F:GTP cyclohydrolase II activity"/>
    <property type="evidence" value="ECO:0007669"/>
    <property type="project" value="UniProtKB-EC"/>
</dbReference>
<dbReference type="UniPathway" id="UPA00275"/>
<name>A0A3N4RTH0_9ACTN</name>
<comment type="caution">
    <text evidence="15">The sequence shown here is derived from an EMBL/GenBank/DDBJ whole genome shotgun (WGS) entry which is preliminary data.</text>
</comment>
<dbReference type="AlphaFoldDB" id="A0A3N4RTH0"/>
<evidence type="ECO:0000256" key="11">
    <source>
        <dbReference type="ARBA" id="ARBA00043932"/>
    </source>
</evidence>
<protein>
    <recommendedName>
        <fullName evidence="4">GTP cyclohydrolase II</fullName>
        <ecNumber evidence="4">3.5.4.25</ecNumber>
    </recommendedName>
</protein>
<evidence type="ECO:0000256" key="8">
    <source>
        <dbReference type="ARBA" id="ARBA00022801"/>
    </source>
</evidence>
<comment type="cofactor">
    <cofactor evidence="1">
        <name>Zn(2+)</name>
        <dbReference type="ChEBI" id="CHEBI:29105"/>
    </cofactor>
</comment>
<dbReference type="GO" id="GO:0046872">
    <property type="term" value="F:metal ion binding"/>
    <property type="evidence" value="ECO:0007669"/>
    <property type="project" value="UniProtKB-KW"/>
</dbReference>
<organism evidence="15 16">
    <name type="scientific">Kitasatospora cineracea</name>
    <dbReference type="NCBI Taxonomy" id="88074"/>
    <lineage>
        <taxon>Bacteria</taxon>
        <taxon>Bacillati</taxon>
        <taxon>Actinomycetota</taxon>
        <taxon>Actinomycetes</taxon>
        <taxon>Kitasatosporales</taxon>
        <taxon>Streptomycetaceae</taxon>
        <taxon>Kitasatospora</taxon>
    </lineage>
</organism>
<evidence type="ECO:0000259" key="13">
    <source>
        <dbReference type="Pfam" id="PF00925"/>
    </source>
</evidence>
<dbReference type="GO" id="GO:0009231">
    <property type="term" value="P:riboflavin biosynthetic process"/>
    <property type="evidence" value="ECO:0007669"/>
    <property type="project" value="UniProtKB-UniPathway"/>
</dbReference>
<accession>A0A3N4RTH0</accession>
<evidence type="ECO:0000256" key="2">
    <source>
        <dbReference type="ARBA" id="ARBA00004853"/>
    </source>
</evidence>
<comment type="catalytic activity">
    <reaction evidence="12">
        <text>GTP + 4 H2O = 2,5-diamino-6-hydroxy-4-(5-phosphoribosylamino)-pyrimidine + formate + 2 phosphate + 3 H(+)</text>
        <dbReference type="Rhea" id="RHEA:23704"/>
        <dbReference type="ChEBI" id="CHEBI:15377"/>
        <dbReference type="ChEBI" id="CHEBI:15378"/>
        <dbReference type="ChEBI" id="CHEBI:15740"/>
        <dbReference type="ChEBI" id="CHEBI:37565"/>
        <dbReference type="ChEBI" id="CHEBI:43474"/>
        <dbReference type="ChEBI" id="CHEBI:58614"/>
        <dbReference type="EC" id="3.5.4.25"/>
    </reaction>
</comment>
<accession>A0A8G1UGT1</accession>
<dbReference type="PANTHER" id="PTHR21327:SF18">
    <property type="entry name" value="3,4-DIHYDROXY-2-BUTANONE 4-PHOSPHATE SYNTHASE"/>
    <property type="match status" value="1"/>
</dbReference>
<dbReference type="PANTHER" id="PTHR21327">
    <property type="entry name" value="GTP CYCLOHYDROLASE II-RELATED"/>
    <property type="match status" value="1"/>
</dbReference>
<comment type="pathway">
    <text evidence="2">Cofactor biosynthesis; riboflavin biosynthesis; 5-amino-6-(D-ribitylamino)uracil from GTP: step 1/4.</text>
</comment>
<keyword evidence="9" id="KW-0862">Zinc</keyword>
<evidence type="ECO:0000256" key="9">
    <source>
        <dbReference type="ARBA" id="ARBA00022833"/>
    </source>
</evidence>
<reference evidence="16 17" key="1">
    <citation type="submission" date="2018-11" db="EMBL/GenBank/DDBJ databases">
        <title>Sequencing the genomes of 1000 actinobacteria strains.</title>
        <authorList>
            <person name="Klenk H.-P."/>
        </authorList>
    </citation>
    <scope>NUCLEOTIDE SEQUENCE [LARGE SCALE GENOMIC DNA]</scope>
    <source>
        <strain evidence="14 17">DSM 44780</strain>
        <strain evidence="15 16">DSM 44781</strain>
    </source>
</reference>
<evidence type="ECO:0000256" key="10">
    <source>
        <dbReference type="ARBA" id="ARBA00023134"/>
    </source>
</evidence>
<dbReference type="CDD" id="cd00641">
    <property type="entry name" value="GTP_cyclohydro2"/>
    <property type="match status" value="1"/>
</dbReference>
<evidence type="ECO:0000256" key="3">
    <source>
        <dbReference type="ARBA" id="ARBA00005520"/>
    </source>
</evidence>
<dbReference type="EC" id="3.5.4.25" evidence="4"/>
<dbReference type="EMBL" id="RJVJ01000001">
    <property type="protein sequence ID" value="ROR43691.1"/>
    <property type="molecule type" value="Genomic_DNA"/>
</dbReference>
<dbReference type="NCBIfam" id="NF001591">
    <property type="entry name" value="PRK00393.1"/>
    <property type="match status" value="1"/>
</dbReference>
<evidence type="ECO:0000313" key="14">
    <source>
        <dbReference type="EMBL" id="ROR43691.1"/>
    </source>
</evidence>
<dbReference type="RefSeq" id="WP_030908234.1">
    <property type="nucleotide sequence ID" value="NZ_RJVJ01000001.1"/>
</dbReference>
<dbReference type="FunFam" id="3.40.50.10990:FF:000001">
    <property type="entry name" value="Riboflavin biosynthesis protein RibBA"/>
    <property type="match status" value="1"/>
</dbReference>
<keyword evidence="5" id="KW-0686">Riboflavin biosynthesis</keyword>
<keyword evidence="7" id="KW-0547">Nucleotide-binding</keyword>
<sequence length="223" mass="24265">MTVAETMPATETVSAKIRATVPVPIHLNNGDTVAARLHTFHGLSDPGEHIAITLGEDRPDPDPVPLVRLHSECLTGDVLGSARCDCGPQLHEAVRRIGTTGGCVLYLRQEGRGIGLYNKLDAYLLQDAGYDTYAANEELQLAPDSRDYRAAAEMLRLLGLTRIRLLTNNPEKAAQLARYGIDVVAVVPTGVFVTEDNRFYLETKARVTRHTLALGEPAGRLAR</sequence>
<dbReference type="InterPro" id="IPR032677">
    <property type="entry name" value="GTP_cyclohydro_II"/>
</dbReference>
<dbReference type="GO" id="GO:0005829">
    <property type="term" value="C:cytosol"/>
    <property type="evidence" value="ECO:0007669"/>
    <property type="project" value="TreeGrafter"/>
</dbReference>
<feature type="domain" description="GTP cyclohydrolase II" evidence="13">
    <location>
        <begin position="35"/>
        <end position="188"/>
    </location>
</feature>
<dbReference type="GO" id="GO:0005525">
    <property type="term" value="F:GTP binding"/>
    <property type="evidence" value="ECO:0007669"/>
    <property type="project" value="UniProtKB-KW"/>
</dbReference>
<evidence type="ECO:0000256" key="7">
    <source>
        <dbReference type="ARBA" id="ARBA00022741"/>
    </source>
</evidence>
<comment type="similarity">
    <text evidence="3">In the N-terminal section; belongs to the DHBP synthase family.</text>
</comment>
<dbReference type="InterPro" id="IPR036144">
    <property type="entry name" value="RibA-like_sf"/>
</dbReference>
<dbReference type="Proteomes" id="UP000267408">
    <property type="component" value="Unassembled WGS sequence"/>
</dbReference>
<evidence type="ECO:0000256" key="4">
    <source>
        <dbReference type="ARBA" id="ARBA00012762"/>
    </source>
</evidence>
<keyword evidence="10" id="KW-0342">GTP-binding</keyword>
<dbReference type="Pfam" id="PF00925">
    <property type="entry name" value="GTP_cyclohydro2"/>
    <property type="match status" value="1"/>
</dbReference>
<keyword evidence="8 14" id="KW-0378">Hydrolase</keyword>
<proteinExistence type="inferred from homology"/>
<evidence type="ECO:0000256" key="6">
    <source>
        <dbReference type="ARBA" id="ARBA00022723"/>
    </source>
</evidence>
<evidence type="ECO:0000313" key="17">
    <source>
        <dbReference type="Proteomes" id="UP000267408"/>
    </source>
</evidence>
<dbReference type="Proteomes" id="UP000266906">
    <property type="component" value="Unassembled WGS sequence"/>
</dbReference>
<keyword evidence="6" id="KW-0479">Metal-binding</keyword>
<evidence type="ECO:0000256" key="12">
    <source>
        <dbReference type="ARBA" id="ARBA00049295"/>
    </source>
</evidence>
<evidence type="ECO:0000313" key="16">
    <source>
        <dbReference type="Proteomes" id="UP000266906"/>
    </source>
</evidence>
<comment type="function">
    <text evidence="11">Catalyzes the conversion of GTP to 2,5-diamino-6-ribosylamino-4(3H)-pyrimidinone 5'-phosphate (DARP), formate and pyrophosphate.</text>
</comment>
<dbReference type="SUPFAM" id="SSF142695">
    <property type="entry name" value="RibA-like"/>
    <property type="match status" value="1"/>
</dbReference>